<accession>A0A7V7GW74</accession>
<keyword evidence="2" id="KW-1185">Reference proteome</keyword>
<dbReference type="RefSeq" id="WP_149331098.1">
    <property type="nucleotide sequence ID" value="NZ_QOVF01000001.1"/>
</dbReference>
<dbReference type="AlphaFoldDB" id="A0A7V7GW74"/>
<organism evidence="1 2">
    <name type="scientific">Halopseudomonas laoshanensis</name>
    <dbReference type="NCBI Taxonomy" id="2268758"/>
    <lineage>
        <taxon>Bacteria</taxon>
        <taxon>Pseudomonadati</taxon>
        <taxon>Pseudomonadota</taxon>
        <taxon>Gammaproteobacteria</taxon>
        <taxon>Pseudomonadales</taxon>
        <taxon>Pseudomonadaceae</taxon>
        <taxon>Halopseudomonas</taxon>
    </lineage>
</organism>
<sequence>MTDENSTVIEIDVVQGKHGVAYFDAMDVCQAYKVSVAEHLSALESWKTKLGALKIHPELDAGGDTVWIPVVLLAAFLISVGAEEHTETKHSISSKTLMADLAEMPEEFVGFIRSQFLSIGEAMPKL</sequence>
<proteinExistence type="predicted"/>
<dbReference type="OrthoDB" id="6877846at2"/>
<comment type="caution">
    <text evidence="1">The sequence shown here is derived from an EMBL/GenBank/DDBJ whole genome shotgun (WGS) entry which is preliminary data.</text>
</comment>
<dbReference type="Proteomes" id="UP000463138">
    <property type="component" value="Unassembled WGS sequence"/>
</dbReference>
<dbReference type="EMBL" id="QOVF01000001">
    <property type="protein sequence ID" value="KAA0696109.1"/>
    <property type="molecule type" value="Genomic_DNA"/>
</dbReference>
<protein>
    <submittedName>
        <fullName evidence="1">Uncharacterized protein</fullName>
    </submittedName>
</protein>
<evidence type="ECO:0000313" key="2">
    <source>
        <dbReference type="Proteomes" id="UP000463138"/>
    </source>
</evidence>
<reference evidence="1 2" key="1">
    <citation type="submission" date="2018-07" db="EMBL/GenBank/DDBJ databases">
        <title>Pseudomonas laoshanensis sp. nov., isolated from soil.</title>
        <authorList>
            <person name="Sun J."/>
            <person name="Yu L."/>
            <person name="Wang M."/>
            <person name="Zhang C."/>
        </authorList>
    </citation>
    <scope>NUCLEOTIDE SEQUENCE [LARGE SCALE GENOMIC DNA]</scope>
    <source>
        <strain evidence="1 2">Y22</strain>
    </source>
</reference>
<gene>
    <name evidence="1" type="ORF">DT594_01750</name>
</gene>
<name>A0A7V7GW74_9GAMM</name>
<evidence type="ECO:0000313" key="1">
    <source>
        <dbReference type="EMBL" id="KAA0696109.1"/>
    </source>
</evidence>